<reference evidence="3" key="1">
    <citation type="submission" date="2020-02" db="EMBL/GenBank/DDBJ databases">
        <authorList>
            <person name="Meier V. D."/>
        </authorList>
    </citation>
    <scope>NUCLEOTIDE SEQUENCE</scope>
    <source>
        <strain evidence="3">AVDCRST_MAG02</strain>
    </source>
</reference>
<evidence type="ECO:0000256" key="2">
    <source>
        <dbReference type="SAM" id="Phobius"/>
    </source>
</evidence>
<feature type="transmembrane region" description="Helical" evidence="2">
    <location>
        <begin position="7"/>
        <end position="27"/>
    </location>
</feature>
<gene>
    <name evidence="3" type="ORF">AVDCRST_MAG02-3915</name>
</gene>
<keyword evidence="2" id="KW-0472">Membrane</keyword>
<keyword evidence="2" id="KW-1133">Transmembrane helix</keyword>
<sequence length="210" mass="23351">MTIARKLWLGFGVLILLFAVACLVVFLSQRSIDTSLEEIVSVEEPTRAASFEVEINTVEISRDVLDYLETGEPRYREQFANDRADFDRFKARYDELVETREGGVLGDRIDSIYAEYVALGRALMDERAGQASDVDGLLREADAALYEAKGTGRNTVRAHPKDRNGAPLTSREPPGDTEMWSRTAPGTPVLSIVRRRAVYPPEQQDVGGAL</sequence>
<name>A0A6J4RB59_9ACTN</name>
<feature type="region of interest" description="Disordered" evidence="1">
    <location>
        <begin position="151"/>
        <end position="185"/>
    </location>
</feature>
<protein>
    <recommendedName>
        <fullName evidence="4">Chemotaxis methyl-accepting receptor HlyB-like 4HB MCP domain-containing protein</fullName>
    </recommendedName>
</protein>
<organism evidence="3">
    <name type="scientific">uncultured Rubrobacteraceae bacterium</name>
    <dbReference type="NCBI Taxonomy" id="349277"/>
    <lineage>
        <taxon>Bacteria</taxon>
        <taxon>Bacillati</taxon>
        <taxon>Actinomycetota</taxon>
        <taxon>Rubrobacteria</taxon>
        <taxon>Rubrobacterales</taxon>
        <taxon>Rubrobacteraceae</taxon>
        <taxon>environmental samples</taxon>
    </lineage>
</organism>
<evidence type="ECO:0008006" key="4">
    <source>
        <dbReference type="Google" id="ProtNLM"/>
    </source>
</evidence>
<proteinExistence type="predicted"/>
<dbReference type="InterPro" id="IPR043128">
    <property type="entry name" value="Rev_trsase/Diguanyl_cyclase"/>
</dbReference>
<evidence type="ECO:0000256" key="1">
    <source>
        <dbReference type="SAM" id="MobiDB-lite"/>
    </source>
</evidence>
<dbReference type="EMBL" id="CADCVH010000102">
    <property type="protein sequence ID" value="CAA9469259.1"/>
    <property type="molecule type" value="Genomic_DNA"/>
</dbReference>
<dbReference type="PROSITE" id="PS51257">
    <property type="entry name" value="PROKAR_LIPOPROTEIN"/>
    <property type="match status" value="1"/>
</dbReference>
<evidence type="ECO:0000313" key="3">
    <source>
        <dbReference type="EMBL" id="CAA9469259.1"/>
    </source>
</evidence>
<keyword evidence="2" id="KW-0812">Transmembrane</keyword>
<accession>A0A6J4RB59</accession>
<dbReference type="Gene3D" id="3.30.70.270">
    <property type="match status" value="1"/>
</dbReference>
<dbReference type="AlphaFoldDB" id="A0A6J4RB59"/>